<evidence type="ECO:0000313" key="3">
    <source>
        <dbReference type="EMBL" id="CAL6001021.1"/>
    </source>
</evidence>
<gene>
    <name evidence="3" type="ORF">HINF_LOCUS17139</name>
    <name evidence="2" type="ORF">HINF_LOCUS61468</name>
</gene>
<dbReference type="AlphaFoldDB" id="A0AA86RFL8"/>
<sequence length="246" mass="28609">MQKKDIPPRKSMNLFGGFKNNQNTQQPQRPAFGQAKQQNGAMHSLFQSSNQVATQNQEKVTVNNTTDLKHDGFFNSINKIQQERQQIENEKLKAHNLAINEAVSQGYEPEVLDYQKYLGPDCSLETANSFMQSLKHESEHGQNILQQQYIQRYRSRVKDKQLTIGVDYYLINIQFVDQLDITNLLVSGMYAGGLSFNNQDNLSYILHEIQSCFTQYYRSKHQQIQLEKFIWDTVNELTPKIRIKLK</sequence>
<dbReference type="EMBL" id="CAXDID020000042">
    <property type="protein sequence ID" value="CAL6001021.1"/>
    <property type="molecule type" value="Genomic_DNA"/>
</dbReference>
<reference evidence="3 4" key="2">
    <citation type="submission" date="2024-07" db="EMBL/GenBank/DDBJ databases">
        <authorList>
            <person name="Akdeniz Z."/>
        </authorList>
    </citation>
    <scope>NUCLEOTIDE SEQUENCE [LARGE SCALE GENOMIC DNA]</scope>
</reference>
<comment type="caution">
    <text evidence="2">The sequence shown here is derived from an EMBL/GenBank/DDBJ whole genome shotgun (WGS) entry which is preliminary data.</text>
</comment>
<protein>
    <submittedName>
        <fullName evidence="3">Hypothetical_protein</fullName>
    </submittedName>
</protein>
<evidence type="ECO:0000313" key="4">
    <source>
        <dbReference type="Proteomes" id="UP001642409"/>
    </source>
</evidence>
<keyword evidence="4" id="KW-1185">Reference proteome</keyword>
<proteinExistence type="predicted"/>
<reference evidence="2" key="1">
    <citation type="submission" date="2023-06" db="EMBL/GenBank/DDBJ databases">
        <authorList>
            <person name="Kurt Z."/>
        </authorList>
    </citation>
    <scope>NUCLEOTIDE SEQUENCE</scope>
</reference>
<evidence type="ECO:0000313" key="2">
    <source>
        <dbReference type="EMBL" id="CAI9973823.1"/>
    </source>
</evidence>
<feature type="region of interest" description="Disordered" evidence="1">
    <location>
        <begin position="1"/>
        <end position="40"/>
    </location>
</feature>
<accession>A0AA86RFL8</accession>
<organism evidence="2">
    <name type="scientific">Hexamita inflata</name>
    <dbReference type="NCBI Taxonomy" id="28002"/>
    <lineage>
        <taxon>Eukaryota</taxon>
        <taxon>Metamonada</taxon>
        <taxon>Diplomonadida</taxon>
        <taxon>Hexamitidae</taxon>
        <taxon>Hexamitinae</taxon>
        <taxon>Hexamita</taxon>
    </lineage>
</organism>
<evidence type="ECO:0000256" key="1">
    <source>
        <dbReference type="SAM" id="MobiDB-lite"/>
    </source>
</evidence>
<feature type="compositionally biased region" description="Polar residues" evidence="1">
    <location>
        <begin position="19"/>
        <end position="28"/>
    </location>
</feature>
<dbReference type="EMBL" id="CATOUU010001125">
    <property type="protein sequence ID" value="CAI9973823.1"/>
    <property type="molecule type" value="Genomic_DNA"/>
</dbReference>
<dbReference type="Proteomes" id="UP001642409">
    <property type="component" value="Unassembled WGS sequence"/>
</dbReference>
<name>A0AA86RFL8_9EUKA</name>